<dbReference type="GO" id="GO:0007602">
    <property type="term" value="P:phototransduction"/>
    <property type="evidence" value="ECO:0007669"/>
    <property type="project" value="UniProtKB-ARBA"/>
</dbReference>
<comment type="catalytic activity">
    <reaction evidence="1">
        <text>a nucleoside 3',5'-cyclic phosphate + H2O = a nucleoside 5'-phosphate + H(+)</text>
        <dbReference type="Rhea" id="RHEA:14653"/>
        <dbReference type="ChEBI" id="CHEBI:15377"/>
        <dbReference type="ChEBI" id="CHEBI:15378"/>
        <dbReference type="ChEBI" id="CHEBI:57867"/>
        <dbReference type="ChEBI" id="CHEBI:58464"/>
        <dbReference type="EC" id="3.1.4.17"/>
    </reaction>
</comment>
<feature type="binding site" evidence="8">
    <location>
        <position position="369"/>
    </location>
    <ligand>
        <name>Zn(2+)</name>
        <dbReference type="ChEBI" id="CHEBI:29105"/>
        <label>1</label>
    </ligand>
</feature>
<dbReference type="GO" id="GO:0010754">
    <property type="term" value="P:negative regulation of cGMP-mediated signaling"/>
    <property type="evidence" value="ECO:0007669"/>
    <property type="project" value="UniProtKB-ARBA"/>
</dbReference>
<dbReference type="InterPro" id="IPR023088">
    <property type="entry name" value="PDEase"/>
</dbReference>
<keyword evidence="4 8" id="KW-0479">Metal-binding</keyword>
<dbReference type="InterPro" id="IPR036971">
    <property type="entry name" value="PDEase_catalytic_dom_sf"/>
</dbReference>
<dbReference type="EC" id="3.1.4.-" evidence="9"/>
<accession>A0A0R3RZS0</accession>
<keyword evidence="3" id="KW-0140">cGMP</keyword>
<dbReference type="GO" id="GO:0007635">
    <property type="term" value="P:chemosensory behavior"/>
    <property type="evidence" value="ECO:0007669"/>
    <property type="project" value="UniProtKB-ARBA"/>
</dbReference>
<dbReference type="GO" id="GO:0008340">
    <property type="term" value="P:determination of adult lifespan"/>
    <property type="evidence" value="ECO:0007669"/>
    <property type="project" value="UniProtKB-ARBA"/>
</dbReference>
<feature type="domain" description="PDEase" evidence="10">
    <location>
        <begin position="280"/>
        <end position="611"/>
    </location>
</feature>
<evidence type="ECO:0000313" key="11">
    <source>
        <dbReference type="Proteomes" id="UP000050640"/>
    </source>
</evidence>
<dbReference type="InterPro" id="IPR003018">
    <property type="entry name" value="GAF"/>
</dbReference>
<dbReference type="Gene3D" id="1.10.1300.10">
    <property type="entry name" value="3'5'-cyclic nucleotide phosphodiesterase, catalytic domain"/>
    <property type="match status" value="1"/>
</dbReference>
<dbReference type="Pfam" id="PF01590">
    <property type="entry name" value="GAF"/>
    <property type="match status" value="1"/>
</dbReference>
<evidence type="ECO:0000256" key="7">
    <source>
        <dbReference type="PIRSR" id="PIRSR623088-2"/>
    </source>
</evidence>
<name>A0A0R3RZS0_9BILA</name>
<dbReference type="InterPro" id="IPR023174">
    <property type="entry name" value="PDEase_CS"/>
</dbReference>
<dbReference type="Proteomes" id="UP000050640">
    <property type="component" value="Unplaced"/>
</dbReference>
<dbReference type="CDD" id="cd00077">
    <property type="entry name" value="HDc"/>
    <property type="match status" value="1"/>
</dbReference>
<dbReference type="InterPro" id="IPR002073">
    <property type="entry name" value="PDEase_catalytic_dom"/>
</dbReference>
<dbReference type="SUPFAM" id="SSF109604">
    <property type="entry name" value="HD-domain/PDEase-like"/>
    <property type="match status" value="1"/>
</dbReference>
<evidence type="ECO:0000256" key="6">
    <source>
        <dbReference type="PIRSR" id="PIRSR623088-1"/>
    </source>
</evidence>
<dbReference type="PROSITE" id="PS00126">
    <property type="entry name" value="PDEASE_I_1"/>
    <property type="match status" value="1"/>
</dbReference>
<dbReference type="InterPro" id="IPR029016">
    <property type="entry name" value="GAF-like_dom_sf"/>
</dbReference>
<dbReference type="InterPro" id="IPR003607">
    <property type="entry name" value="HD/PDEase_dom"/>
</dbReference>
<feature type="binding site" evidence="7">
    <location>
        <position position="517"/>
    </location>
    <ligand>
        <name>AMP</name>
        <dbReference type="ChEBI" id="CHEBI:456215"/>
    </ligand>
</feature>
<dbReference type="PRINTS" id="PR00387">
    <property type="entry name" value="PDIESTERASE1"/>
</dbReference>
<dbReference type="PROSITE" id="PS51845">
    <property type="entry name" value="PDEASE_I_2"/>
    <property type="match status" value="1"/>
</dbReference>
<dbReference type="FunFam" id="1.10.1300.10:FF:000003">
    <property type="entry name" value="Phosphodiesterase"/>
    <property type="match status" value="1"/>
</dbReference>
<comment type="cofactor">
    <cofactor evidence="9">
        <name>a divalent metal cation</name>
        <dbReference type="ChEBI" id="CHEBI:60240"/>
    </cofactor>
    <text evidence="9">Binds 2 divalent metal cations per subunit. Site 1 may preferentially bind zinc ions, while site 2 has a preference for magnesium and/or manganese ions.</text>
</comment>
<feature type="binding site" evidence="7">
    <location>
        <begin position="365"/>
        <end position="369"/>
    </location>
    <ligand>
        <name>AMP</name>
        <dbReference type="ChEBI" id="CHEBI:456215"/>
    </ligand>
</feature>
<evidence type="ECO:0000256" key="2">
    <source>
        <dbReference type="ARBA" id="ARBA00007648"/>
    </source>
</evidence>
<dbReference type="GO" id="GO:0010628">
    <property type="term" value="P:positive regulation of gene expression"/>
    <property type="evidence" value="ECO:0007669"/>
    <property type="project" value="UniProtKB-ARBA"/>
</dbReference>
<feature type="binding site" evidence="8">
    <location>
        <position position="406"/>
    </location>
    <ligand>
        <name>Zn(2+)</name>
        <dbReference type="ChEBI" id="CHEBI:29105"/>
        <label>1</label>
    </ligand>
</feature>
<reference evidence="12" key="1">
    <citation type="submission" date="2017-02" db="UniProtKB">
        <authorList>
            <consortium name="WormBaseParasite"/>
        </authorList>
    </citation>
    <scope>IDENTIFICATION</scope>
</reference>
<dbReference type="GO" id="GO:0004114">
    <property type="term" value="F:3',5'-cyclic-nucleotide phosphodiesterase activity"/>
    <property type="evidence" value="ECO:0007669"/>
    <property type="project" value="UniProtKB-EC"/>
</dbReference>
<keyword evidence="5 9" id="KW-0378">Hydrolase</keyword>
<dbReference type="GO" id="GO:0042542">
    <property type="term" value="P:response to hydrogen peroxide"/>
    <property type="evidence" value="ECO:0007669"/>
    <property type="project" value="UniProtKB-ARBA"/>
</dbReference>
<feature type="binding site" evidence="7">
    <location>
        <position position="406"/>
    </location>
    <ligand>
        <name>AMP</name>
        <dbReference type="ChEBI" id="CHEBI:456215"/>
    </ligand>
</feature>
<dbReference type="PANTHER" id="PTHR11347">
    <property type="entry name" value="CYCLIC NUCLEOTIDE PHOSPHODIESTERASE"/>
    <property type="match status" value="1"/>
</dbReference>
<dbReference type="GO" id="GO:0046872">
    <property type="term" value="F:metal ion binding"/>
    <property type="evidence" value="ECO:0007669"/>
    <property type="project" value="UniProtKB-KW"/>
</dbReference>
<dbReference type="AlphaFoldDB" id="A0A0R3RZS0"/>
<evidence type="ECO:0000256" key="4">
    <source>
        <dbReference type="ARBA" id="ARBA00022723"/>
    </source>
</evidence>
<evidence type="ECO:0000256" key="1">
    <source>
        <dbReference type="ARBA" id="ARBA00001073"/>
    </source>
</evidence>
<evidence type="ECO:0000256" key="3">
    <source>
        <dbReference type="ARBA" id="ARBA00022535"/>
    </source>
</evidence>
<feature type="binding site" evidence="8">
    <location>
        <position position="406"/>
    </location>
    <ligand>
        <name>Zn(2+)</name>
        <dbReference type="ChEBI" id="CHEBI:29105"/>
        <label>2</label>
    </ligand>
</feature>
<evidence type="ECO:0000313" key="12">
    <source>
        <dbReference type="WBParaSite" id="EEL_0000783701-mRNA-1"/>
    </source>
</evidence>
<organism evidence="11 12">
    <name type="scientific">Elaeophora elaphi</name>
    <dbReference type="NCBI Taxonomy" id="1147741"/>
    <lineage>
        <taxon>Eukaryota</taxon>
        <taxon>Metazoa</taxon>
        <taxon>Ecdysozoa</taxon>
        <taxon>Nematoda</taxon>
        <taxon>Chromadorea</taxon>
        <taxon>Rhabditida</taxon>
        <taxon>Spirurina</taxon>
        <taxon>Spiruromorpha</taxon>
        <taxon>Filarioidea</taxon>
        <taxon>Onchocercidae</taxon>
        <taxon>Elaeophora</taxon>
    </lineage>
</organism>
<evidence type="ECO:0000259" key="10">
    <source>
        <dbReference type="PROSITE" id="PS51845"/>
    </source>
</evidence>
<dbReference type="Pfam" id="PF00233">
    <property type="entry name" value="PDEase_I"/>
    <property type="match status" value="1"/>
</dbReference>
<feature type="active site" description="Proton donor" evidence="6">
    <location>
        <position position="365"/>
    </location>
</feature>
<sequence>MENGWTKEGYRVIAASFEKIKEFRERILTILQRGSIEENLPKNSLNGTIFLLQARSNFIAGLLLIHQNEWYRNFSTVESERSFVMPHLHLIAALLSIVANIEEQKHLAQQSEVFLTMTQNVFSSLQDMNLLVRNITKEAKTLVHAEICSLFLLDRENSELVAEVFEKNGSNDEYLTEIRMPISLGIVGQVASTGQMMNVKEAYSHPAFYPKVDERTGFVTRNILCFPIKDSSGNLVGVAELCNKIGKPAFTKHDEQIAMTFAVYCAISISHCLLYRKLQEAHRRSHLAAELLVQTGDIPTATSFSPEFDHFNFPPRSIGSGDTYVEAALSIFKDLGFVQRFRLQRQTLACFLLMVQKGYRDVPYHNWSHAFAVAHFTYLLLRTETAHNALSELESFALFVASLCHDIDHRGTTNAFQVQSRTPLAQLYSSEGSVLERHHFAQTISILNMEECNIFVSLNRHQFHSILDHIRDIILATDIANHLQKVQDINRMVEVGFDSSIKHHRYLLLCLMMTSADLSDQTKDFRNSKAIAENIYKEFFSQGDLEKQMGNRPLEMMDRDRACVPKLQLEFMDTIAVPVFEYLSKLLPESKSTYESMLFNRKCWLALDEILVEEKYPTIGLDYLKDSSLEKRVIKRAQHRHEQ</sequence>
<feature type="binding site" evidence="7">
    <location>
        <position position="568"/>
    </location>
    <ligand>
        <name>AMP</name>
        <dbReference type="ChEBI" id="CHEBI:456215"/>
    </ligand>
</feature>
<dbReference type="SMART" id="SM00065">
    <property type="entry name" value="GAF"/>
    <property type="match status" value="1"/>
</dbReference>
<feature type="binding site" evidence="8">
    <location>
        <position position="517"/>
    </location>
    <ligand>
        <name>Zn(2+)</name>
        <dbReference type="ChEBI" id="CHEBI:29105"/>
        <label>1</label>
    </ligand>
</feature>
<dbReference type="SMART" id="SM00471">
    <property type="entry name" value="HDc"/>
    <property type="match status" value="1"/>
</dbReference>
<dbReference type="STRING" id="1147741.A0A0R3RZS0"/>
<dbReference type="GO" id="GO:0010446">
    <property type="term" value="P:response to alkaline pH"/>
    <property type="evidence" value="ECO:0007669"/>
    <property type="project" value="UniProtKB-ARBA"/>
</dbReference>
<dbReference type="SUPFAM" id="SSF55781">
    <property type="entry name" value="GAF domain-like"/>
    <property type="match status" value="1"/>
</dbReference>
<dbReference type="GO" id="GO:0006935">
    <property type="term" value="P:chemotaxis"/>
    <property type="evidence" value="ECO:0007669"/>
    <property type="project" value="UniProtKB-ARBA"/>
</dbReference>
<dbReference type="WBParaSite" id="EEL_0000783701-mRNA-1">
    <property type="protein sequence ID" value="EEL_0000783701-mRNA-1"/>
    <property type="gene ID" value="EEL_0000783701"/>
</dbReference>
<feature type="binding site" evidence="8">
    <location>
        <position position="405"/>
    </location>
    <ligand>
        <name>Zn(2+)</name>
        <dbReference type="ChEBI" id="CHEBI:29105"/>
        <label>1</label>
    </ligand>
</feature>
<keyword evidence="11" id="KW-1185">Reference proteome</keyword>
<protein>
    <recommendedName>
        <fullName evidence="9">Phosphodiesterase</fullName>
        <ecNumber evidence="9">3.1.4.-</ecNumber>
    </recommendedName>
</protein>
<comment type="similarity">
    <text evidence="2 9">Belongs to the cyclic nucleotide phosphodiesterase family.</text>
</comment>
<evidence type="ECO:0000256" key="8">
    <source>
        <dbReference type="PIRSR" id="PIRSR623088-3"/>
    </source>
</evidence>
<dbReference type="Gene3D" id="3.30.450.40">
    <property type="match status" value="1"/>
</dbReference>
<evidence type="ECO:0000256" key="9">
    <source>
        <dbReference type="RuleBase" id="RU363067"/>
    </source>
</evidence>
<proteinExistence type="inferred from homology"/>
<evidence type="ECO:0000256" key="5">
    <source>
        <dbReference type="ARBA" id="ARBA00022801"/>
    </source>
</evidence>